<evidence type="ECO:0000256" key="2">
    <source>
        <dbReference type="ARBA" id="ARBA00022801"/>
    </source>
</evidence>
<feature type="binding site" evidence="3">
    <location>
        <position position="267"/>
    </location>
    <ligand>
        <name>Mg(2+)</name>
        <dbReference type="ChEBI" id="CHEBI:18420"/>
        <label>1</label>
    </ligand>
</feature>
<feature type="binding site" evidence="3">
    <location>
        <position position="268"/>
    </location>
    <ligand>
        <name>Mg(2+)</name>
        <dbReference type="ChEBI" id="CHEBI:18420"/>
        <label>1</label>
    </ligand>
</feature>
<dbReference type="PANTHER" id="PTHR16222">
    <property type="entry name" value="ADP-RIBOSYLGLYCOHYDROLASE"/>
    <property type="match status" value="1"/>
</dbReference>
<feature type="binding site" evidence="3">
    <location>
        <position position="53"/>
    </location>
    <ligand>
        <name>Mg(2+)</name>
        <dbReference type="ChEBI" id="CHEBI:18420"/>
        <label>1</label>
    </ligand>
</feature>
<feature type="binding site" evidence="3">
    <location>
        <position position="52"/>
    </location>
    <ligand>
        <name>Mg(2+)</name>
        <dbReference type="ChEBI" id="CHEBI:18420"/>
        <label>1</label>
    </ligand>
</feature>
<dbReference type="Gene3D" id="1.10.4080.10">
    <property type="entry name" value="ADP-ribosylation/Crystallin J1"/>
    <property type="match status" value="1"/>
</dbReference>
<evidence type="ECO:0000313" key="5">
    <source>
        <dbReference type="Proteomes" id="UP000219452"/>
    </source>
</evidence>
<dbReference type="GO" id="GO:0016787">
    <property type="term" value="F:hydrolase activity"/>
    <property type="evidence" value="ECO:0007669"/>
    <property type="project" value="UniProtKB-KW"/>
</dbReference>
<evidence type="ECO:0000256" key="1">
    <source>
        <dbReference type="ARBA" id="ARBA00010702"/>
    </source>
</evidence>
<dbReference type="GO" id="GO:0046872">
    <property type="term" value="F:metal ion binding"/>
    <property type="evidence" value="ECO:0007669"/>
    <property type="project" value="UniProtKB-KW"/>
</dbReference>
<feature type="binding site" evidence="3">
    <location>
        <position position="265"/>
    </location>
    <ligand>
        <name>Mg(2+)</name>
        <dbReference type="ChEBI" id="CHEBI:18420"/>
        <label>1</label>
    </ligand>
</feature>
<feature type="binding site" evidence="3">
    <location>
        <position position="54"/>
    </location>
    <ligand>
        <name>Mg(2+)</name>
        <dbReference type="ChEBI" id="CHEBI:18420"/>
        <label>1</label>
    </ligand>
</feature>
<sequence>MIDQIKGGFFGAAVGDALGVPVEFSSRTALSYNPVVSMRGYGVWHQPAGTFSDDSSLLFCTAESLSKGFDIADMASTFIRWYKEGYWGAHNVVFDIGNATRNSLNRLISGTNPTLAGGMMEHDNGNGSLMRILPLVFHLKNEPSIEERYRIVKLVSGLTHGHFRSVFACFIYVEFGIRLLANMDVVAVYKQMQDSVNAFAKAKAFSSTEVALFDKVLQQDISLCREDEIGSSGYVIDTLESSLWCLLTSSSYQECVLKAVNLGEDTDTTATVAGGLAGILYGYSHIPAEWLQTLVKHQEINELAERFAQKAGN</sequence>
<comment type="cofactor">
    <cofactor evidence="3">
        <name>Mg(2+)</name>
        <dbReference type="ChEBI" id="CHEBI:18420"/>
    </cofactor>
    <text evidence="3">Binds 2 magnesium ions per subunit.</text>
</comment>
<dbReference type="InterPro" id="IPR005502">
    <property type="entry name" value="Ribosyl_crysJ1"/>
</dbReference>
<protein>
    <submittedName>
        <fullName evidence="4">ADP-ribosylglycohydrolase</fullName>
    </submittedName>
</protein>
<gene>
    <name evidence="4" type="ORF">SAMN06269250_0692</name>
</gene>
<dbReference type="Pfam" id="PF03747">
    <property type="entry name" value="ADP_ribosyl_GH"/>
    <property type="match status" value="1"/>
</dbReference>
<dbReference type="OrthoDB" id="9798107at2"/>
<dbReference type="InterPro" id="IPR050792">
    <property type="entry name" value="ADP-ribosylglycohydrolase"/>
</dbReference>
<dbReference type="SUPFAM" id="SSF101478">
    <property type="entry name" value="ADP-ribosylglycohydrolase"/>
    <property type="match status" value="1"/>
</dbReference>
<keyword evidence="3" id="KW-0460">Magnesium</keyword>
<evidence type="ECO:0000313" key="4">
    <source>
        <dbReference type="EMBL" id="SOD78889.1"/>
    </source>
</evidence>
<proteinExistence type="inferred from homology"/>
<accession>A0A286F7B4</accession>
<dbReference type="Proteomes" id="UP000219452">
    <property type="component" value="Unassembled WGS sequence"/>
</dbReference>
<keyword evidence="2 4" id="KW-0378">Hydrolase</keyword>
<reference evidence="5" key="1">
    <citation type="submission" date="2017-09" db="EMBL/GenBank/DDBJ databases">
        <authorList>
            <person name="Varghese N."/>
            <person name="Submissions S."/>
        </authorList>
    </citation>
    <scope>NUCLEOTIDE SEQUENCE [LARGE SCALE GENOMIC DNA]</scope>
    <source>
        <strain evidence="5">DSM 29961</strain>
    </source>
</reference>
<evidence type="ECO:0000256" key="3">
    <source>
        <dbReference type="PIRSR" id="PIRSR605502-1"/>
    </source>
</evidence>
<name>A0A286F7B4_9BACT</name>
<organism evidence="4 5">
    <name type="scientific">Spirosoma fluviale</name>
    <dbReference type="NCBI Taxonomy" id="1597977"/>
    <lineage>
        <taxon>Bacteria</taxon>
        <taxon>Pseudomonadati</taxon>
        <taxon>Bacteroidota</taxon>
        <taxon>Cytophagia</taxon>
        <taxon>Cytophagales</taxon>
        <taxon>Cytophagaceae</taxon>
        <taxon>Spirosoma</taxon>
    </lineage>
</organism>
<dbReference type="InterPro" id="IPR036705">
    <property type="entry name" value="Ribosyl_crysJ1_sf"/>
</dbReference>
<keyword evidence="3" id="KW-0479">Metal-binding</keyword>
<dbReference type="RefSeq" id="WP_097124384.1">
    <property type="nucleotide sequence ID" value="NZ_OCNH01000001.1"/>
</dbReference>
<dbReference type="AlphaFoldDB" id="A0A286F7B4"/>
<dbReference type="PANTHER" id="PTHR16222:SF24">
    <property type="entry name" value="ADP-RIBOSYLHYDROLASE ARH3"/>
    <property type="match status" value="1"/>
</dbReference>
<comment type="similarity">
    <text evidence="1">Belongs to the ADP-ribosylglycohydrolase family.</text>
</comment>
<keyword evidence="5" id="KW-1185">Reference proteome</keyword>
<dbReference type="EMBL" id="OCNH01000001">
    <property type="protein sequence ID" value="SOD78889.1"/>
    <property type="molecule type" value="Genomic_DNA"/>
</dbReference>